<dbReference type="Pfam" id="PF01624">
    <property type="entry name" value="MutS_I"/>
    <property type="match status" value="1"/>
</dbReference>
<dbReference type="Pfam" id="PF05188">
    <property type="entry name" value="MutS_II"/>
    <property type="match status" value="1"/>
</dbReference>
<comment type="similarity">
    <text evidence="1">Belongs to the DNA mismatch repair MutS family.</text>
</comment>
<evidence type="ECO:0000259" key="10">
    <source>
        <dbReference type="Pfam" id="PF05188"/>
    </source>
</evidence>
<accession>A0A656GIS8</accession>
<keyword evidence="4" id="KW-0227">DNA damage</keyword>
<organism evidence="11 12">
    <name type="scientific">Pseudomonas amygdali pv. mori str. 301020</name>
    <dbReference type="NCBI Taxonomy" id="629261"/>
    <lineage>
        <taxon>Bacteria</taxon>
        <taxon>Pseudomonadati</taxon>
        <taxon>Pseudomonadota</taxon>
        <taxon>Gammaproteobacteria</taxon>
        <taxon>Pseudomonadales</taxon>
        <taxon>Pseudomonadaceae</taxon>
        <taxon>Pseudomonas</taxon>
        <taxon>Pseudomonas amygdali</taxon>
    </lineage>
</organism>
<dbReference type="GO" id="GO:0006298">
    <property type="term" value="P:mismatch repair"/>
    <property type="evidence" value="ECO:0007669"/>
    <property type="project" value="InterPro"/>
</dbReference>
<feature type="domain" description="DNA mismatch repair protein MutS connector" evidence="10">
    <location>
        <begin position="132"/>
        <end position="188"/>
    </location>
</feature>
<keyword evidence="3" id="KW-0547">Nucleotide-binding</keyword>
<dbReference type="InterPro" id="IPR007860">
    <property type="entry name" value="DNA_mmatch_repair_MutS_con_dom"/>
</dbReference>
<evidence type="ECO:0000313" key="11">
    <source>
        <dbReference type="EMBL" id="EGH25524.1"/>
    </source>
</evidence>
<evidence type="ECO:0000256" key="5">
    <source>
        <dbReference type="ARBA" id="ARBA00022840"/>
    </source>
</evidence>
<evidence type="ECO:0000256" key="4">
    <source>
        <dbReference type="ARBA" id="ARBA00022763"/>
    </source>
</evidence>
<dbReference type="GO" id="GO:0005524">
    <property type="term" value="F:ATP binding"/>
    <property type="evidence" value="ECO:0007669"/>
    <property type="project" value="UniProtKB-KW"/>
</dbReference>
<dbReference type="Gene3D" id="3.30.420.110">
    <property type="entry name" value="MutS, connector domain"/>
    <property type="match status" value="1"/>
</dbReference>
<evidence type="ECO:0000256" key="3">
    <source>
        <dbReference type="ARBA" id="ARBA00022741"/>
    </source>
</evidence>
<dbReference type="SUPFAM" id="SSF53150">
    <property type="entry name" value="DNA repair protein MutS, domain II"/>
    <property type="match status" value="1"/>
</dbReference>
<sequence>MNKAISDLSSHTPMMQQYWKLKNQHLDQLMFYRMGDFYEIFYEDAKKAAKLLDITLTARGQSAGQSIPMCGIPYHAAEGYLAKLVKLGESVVICEQIGDPATSKGPVDRQVVRIITPGTISDEALLDERRDNLIAAVLGDERLFGLAVLDITSGNFSVLEIKGWENLLAELERINPVELLIPDDWPQGLPAEKRRGAR</sequence>
<evidence type="ECO:0000256" key="1">
    <source>
        <dbReference type="ARBA" id="ARBA00006271"/>
    </source>
</evidence>
<evidence type="ECO:0000259" key="9">
    <source>
        <dbReference type="Pfam" id="PF01624"/>
    </source>
</evidence>
<feature type="non-terminal residue" evidence="11">
    <location>
        <position position="198"/>
    </location>
</feature>
<keyword evidence="6" id="KW-0238">DNA-binding</keyword>
<dbReference type="InterPro" id="IPR036678">
    <property type="entry name" value="MutS_con_dom_sf"/>
</dbReference>
<dbReference type="InterPro" id="IPR007695">
    <property type="entry name" value="DNA_mismatch_repair_MutS-lik_N"/>
</dbReference>
<evidence type="ECO:0000313" key="12">
    <source>
        <dbReference type="Proteomes" id="UP000003465"/>
    </source>
</evidence>
<dbReference type="GO" id="GO:0030983">
    <property type="term" value="F:mismatched DNA binding"/>
    <property type="evidence" value="ECO:0007669"/>
    <property type="project" value="InterPro"/>
</dbReference>
<proteinExistence type="inferred from homology"/>
<evidence type="ECO:0000256" key="7">
    <source>
        <dbReference type="ARBA" id="ARBA00023204"/>
    </source>
</evidence>
<comment type="caution">
    <text evidence="11">The sequence shown here is derived from an EMBL/GenBank/DDBJ whole genome shotgun (WGS) entry which is preliminary data.</text>
</comment>
<evidence type="ECO:0000256" key="2">
    <source>
        <dbReference type="ARBA" id="ARBA00021982"/>
    </source>
</evidence>
<dbReference type="InterPro" id="IPR016151">
    <property type="entry name" value="DNA_mismatch_repair_MutS_N"/>
</dbReference>
<dbReference type="Gene3D" id="3.40.1170.10">
    <property type="entry name" value="DNA repair protein MutS, domain I"/>
    <property type="match status" value="1"/>
</dbReference>
<dbReference type="EMBL" id="AEAG01001394">
    <property type="protein sequence ID" value="EGH25524.1"/>
    <property type="molecule type" value="Genomic_DNA"/>
</dbReference>
<name>A0A656GIS8_PSEA0</name>
<comment type="function">
    <text evidence="8">This protein is involved in the repair of mismatches in DNA. It is possible that it carries out the mismatch recognition step. This protein has a weak ATPase activity.</text>
</comment>
<evidence type="ECO:0000256" key="8">
    <source>
        <dbReference type="ARBA" id="ARBA00024647"/>
    </source>
</evidence>
<dbReference type="AlphaFoldDB" id="A0A656GIS8"/>
<reference evidence="11 12" key="1">
    <citation type="journal article" date="2011" name="PLoS Pathog.">
        <title>Dynamic evolution of pathogenicity revealed by sequencing and comparative genomics of 19 Pseudomonas syringae isolates.</title>
        <authorList>
            <person name="Baltrus D.A."/>
            <person name="Nishimura M.T."/>
            <person name="Romanchuk A."/>
            <person name="Chang J.H."/>
            <person name="Mukhtar M.S."/>
            <person name="Cherkis K."/>
            <person name="Roach J."/>
            <person name="Grant S.R."/>
            <person name="Jones C.D."/>
            <person name="Dangl J.L."/>
        </authorList>
    </citation>
    <scope>NUCLEOTIDE SEQUENCE [LARGE SCALE GENOMIC DNA]</scope>
    <source>
        <strain evidence="11 12">301020</strain>
    </source>
</reference>
<keyword evidence="5" id="KW-0067">ATP-binding</keyword>
<dbReference type="FunFam" id="3.40.1170.10:FF:000001">
    <property type="entry name" value="DNA mismatch repair protein MutS"/>
    <property type="match status" value="1"/>
</dbReference>
<protein>
    <recommendedName>
        <fullName evidence="2">DNA mismatch repair protein MutS</fullName>
    </recommendedName>
</protein>
<keyword evidence="7" id="KW-0234">DNA repair</keyword>
<dbReference type="SUPFAM" id="SSF55271">
    <property type="entry name" value="DNA repair protein MutS, domain I"/>
    <property type="match status" value="1"/>
</dbReference>
<dbReference type="Proteomes" id="UP000003465">
    <property type="component" value="Unassembled WGS sequence"/>
</dbReference>
<evidence type="ECO:0000256" key="6">
    <source>
        <dbReference type="ARBA" id="ARBA00023125"/>
    </source>
</evidence>
<gene>
    <name evidence="11" type="ORF">PSYMO_30548</name>
</gene>
<feature type="domain" description="DNA mismatch repair protein MutS-like N-terminal" evidence="9">
    <location>
        <begin position="12"/>
        <end position="123"/>
    </location>
</feature>